<reference evidence="3" key="1">
    <citation type="submission" date="2020-06" db="EMBL/GenBank/DDBJ databases">
        <title>Draft genome of Bugula neritina, a colonial animal packing powerful symbionts and potential medicines.</title>
        <authorList>
            <person name="Rayko M."/>
        </authorList>
    </citation>
    <scope>NUCLEOTIDE SEQUENCE [LARGE SCALE GENOMIC DNA]</scope>
    <source>
        <strain evidence="3">Kwan_BN1</strain>
    </source>
</reference>
<evidence type="ECO:0000256" key="1">
    <source>
        <dbReference type="SAM" id="Coils"/>
    </source>
</evidence>
<feature type="coiled-coil region" evidence="1">
    <location>
        <begin position="869"/>
        <end position="899"/>
    </location>
</feature>
<feature type="compositionally biased region" description="Polar residues" evidence="2">
    <location>
        <begin position="1397"/>
        <end position="1415"/>
    </location>
</feature>
<evidence type="ECO:0000313" key="3">
    <source>
        <dbReference type="EMBL" id="KAF6029263.1"/>
    </source>
</evidence>
<dbReference type="Proteomes" id="UP000593567">
    <property type="component" value="Unassembled WGS sequence"/>
</dbReference>
<comment type="caution">
    <text evidence="3">The sequence shown here is derived from an EMBL/GenBank/DDBJ whole genome shotgun (WGS) entry which is preliminary data.</text>
</comment>
<keyword evidence="4" id="KW-1185">Reference proteome</keyword>
<gene>
    <name evidence="3" type="ORF">EB796_012446</name>
</gene>
<protein>
    <submittedName>
        <fullName evidence="3">Uncharacterized protein</fullName>
    </submittedName>
</protein>
<keyword evidence="1" id="KW-0175">Coiled coil</keyword>
<accession>A0A7J7JTM5</accession>
<feature type="region of interest" description="Disordered" evidence="2">
    <location>
        <begin position="1393"/>
        <end position="1419"/>
    </location>
</feature>
<dbReference type="EMBL" id="VXIV02001838">
    <property type="protein sequence ID" value="KAF6029263.1"/>
    <property type="molecule type" value="Genomic_DNA"/>
</dbReference>
<name>A0A7J7JTM5_BUGNE</name>
<proteinExistence type="predicted"/>
<evidence type="ECO:0000256" key="2">
    <source>
        <dbReference type="SAM" id="MobiDB-lite"/>
    </source>
</evidence>
<organism evidence="3 4">
    <name type="scientific">Bugula neritina</name>
    <name type="common">Brown bryozoan</name>
    <name type="synonym">Sertularia neritina</name>
    <dbReference type="NCBI Taxonomy" id="10212"/>
    <lineage>
        <taxon>Eukaryota</taxon>
        <taxon>Metazoa</taxon>
        <taxon>Spiralia</taxon>
        <taxon>Lophotrochozoa</taxon>
        <taxon>Bryozoa</taxon>
        <taxon>Gymnolaemata</taxon>
        <taxon>Cheilostomatida</taxon>
        <taxon>Flustrina</taxon>
        <taxon>Buguloidea</taxon>
        <taxon>Bugulidae</taxon>
        <taxon>Bugula</taxon>
    </lineage>
</organism>
<evidence type="ECO:0000313" key="4">
    <source>
        <dbReference type="Proteomes" id="UP000593567"/>
    </source>
</evidence>
<sequence length="1453" mass="163370">MPLYTSVSKTPSQATLNDLVDCSWDDPLLMDFKATKNEVDNLMVKNTLPSKNNLIEPLNYFKDNAIPSLHKDQSNAKTSQVNAPMCNCASENSSSTHSTNQVDYDWDDALSQAFKANVNSANDSTFKNTSEPIMVNTEAIDASTEDAIPSQLKYKSTAEELYKATPTTARLSVINSCKCYELQSGSLSEEDKQGISYKTIDEPASQTAINGHMPNLLRLQFSDARPIVENDELRWPKDNSRSVFSLMANRLSDTDKTCSRNVAAPMHVRASETTCAAHTNKLVDCKKDDFFPQALISNNDRALNSMIESTIPLKNLIMEPVDSFKDNVISCPPEYETTTEELRVSAPRIAPCSVINSCMSDELHSSSQSDEHELGNKQMVETATETTRNGEKPELLHSHTFDEMPSNSSRSNFSQISNRLHNTAQTCSKNVVAPMRVCASETVASAHTDHQVDYSWDDLHFQASKANINKADTSIYENAFNPRNVNTEEVDATKYDLIPCPPQYKFATEELHVDAPKSVPNRVINSRMSDDLHSRSHRDDEELGILHTRMIDLSSEREFFDNPPFSVRPIIGRKRKASKLCYRVRFASPEVTSCRFIESLPLDPTPNTQEDYEIKTEEPSRVFKAVPTKANRIMMNSQQMHKPDESYPNHQLKFERFSDKEDILLSNQTKPVTKLQPVVMASDQSKFDNLPKFKEGSHQTLASHVSQLESNICVSDQKKLSNMASNEYKYALNLLESNGADCSQNIPLFRIKLLDKFSNAKKHFFSTISGRIRQSYAPYSDQQKLQDLFRNEGNFSSPLDSNILMMSVCNKLEYQLKELQFNVPNKINNFGSKLISDLMQIKPNTSACDQDKFEKKPDDENDASSALARDVLKHESIGLESKLRRLENLSKEIDDFFSRLAKEIIHPDSNSLVSEQQNVNKVLVCETDVSSNLARSLPKGVLPFSLSKRKKLEKLPSCEDNFSSKQCRNVTKPESNDLESGEKWVEKVPTSKYNFPSALASLVKQQESNASVSSLKNMEKLPNKETALSSKIAKQVMQIEPTGLVSVQRKLKVLSYKETNFPSNLVKEVIQLEPAVRVSDREKSQMLPSHNEAFSSKLFKQVIELESTVDVAEQDKLEKLHGHDEALSSKLVKHVMDFQPTVDVADQDKLEKLPSKDEVISSKLVKHVMELESTGDVADQDKLEKLPSNDEVISSKLVKHVVEIESAVDVASKQKLEELPKTIDTDLIEILNSRDNQKESNITAHDVVTNEPVTLPELVDGLEDPVTYFVAKPMYHIVPLESAKDTTGVHHTDKVSSTTVKVPFESLQDGPINEERFRRLTFVGGKLQSKQQKTESNISKFPELHVHKSSDLEAGRKTSSSSLKRVLQSCWYKVSSYQEDFDDDDFTGFYRHRPTAKGTSTKPFRRQSQAESAPTVSFKVQAAKSSRLPSKLPSLETNNVVLYKYDSVLGTPV</sequence>